<name>A0A1J7JZ38_9PEZI</name>
<reference evidence="1 2" key="1">
    <citation type="submission" date="2016-10" db="EMBL/GenBank/DDBJ databases">
        <title>Draft genome sequence of Coniochaeta ligniaria NRRL30616, a lignocellulolytic fungus for bioabatement of inhibitors in plant biomass hydrolysates.</title>
        <authorList>
            <consortium name="DOE Joint Genome Institute"/>
            <person name="Jimenez D.J."/>
            <person name="Hector R.E."/>
            <person name="Riley R."/>
            <person name="Sun H."/>
            <person name="Grigoriev I.V."/>
            <person name="Van Elsas J.D."/>
            <person name="Nichols N.N."/>
        </authorList>
    </citation>
    <scope>NUCLEOTIDE SEQUENCE [LARGE SCALE GENOMIC DNA]</scope>
    <source>
        <strain evidence="1 2">NRRL 30616</strain>
    </source>
</reference>
<organism evidence="1 2">
    <name type="scientific">Coniochaeta ligniaria NRRL 30616</name>
    <dbReference type="NCBI Taxonomy" id="1408157"/>
    <lineage>
        <taxon>Eukaryota</taxon>
        <taxon>Fungi</taxon>
        <taxon>Dikarya</taxon>
        <taxon>Ascomycota</taxon>
        <taxon>Pezizomycotina</taxon>
        <taxon>Sordariomycetes</taxon>
        <taxon>Sordariomycetidae</taxon>
        <taxon>Coniochaetales</taxon>
        <taxon>Coniochaetaceae</taxon>
        <taxon>Coniochaeta</taxon>
    </lineage>
</organism>
<protein>
    <submittedName>
        <fullName evidence="1">Uncharacterized protein</fullName>
    </submittedName>
</protein>
<dbReference type="InParanoid" id="A0A1J7JZ38"/>
<proteinExistence type="predicted"/>
<keyword evidence="2" id="KW-1185">Reference proteome</keyword>
<evidence type="ECO:0000313" key="2">
    <source>
        <dbReference type="Proteomes" id="UP000182658"/>
    </source>
</evidence>
<dbReference type="AlphaFoldDB" id="A0A1J7JZ38"/>
<dbReference type="EMBL" id="KV875093">
    <property type="protein sequence ID" value="OIW34684.1"/>
    <property type="molecule type" value="Genomic_DNA"/>
</dbReference>
<evidence type="ECO:0000313" key="1">
    <source>
        <dbReference type="EMBL" id="OIW34684.1"/>
    </source>
</evidence>
<accession>A0A1J7JZ38</accession>
<sequence length="276" mass="30650">MLRRLLGRLNGGNGGTQTKGPKIDTSTLLKEYQEDLKDRPPPYEPNATLPSYLDAAILPAYNELAGPAIRASIDAAERYAIKSGEVLTLAILAVIVNTVAYSSYVNAMMDATAWTPATLSQHNFLLGQIYADDMRTLINDSFDAGGSCAFCLVCRATQAGDDTIRVIRASRVTPPRVLINKCLYFDQLKEYWLGFKAGLDSLIPPDGYKDGSRIAENSLAHYLSEVYGYELRPANIQEHTNTDTHVSRKRLNLFQRSTIRNLCRTMRDSAQSPPRR</sequence>
<gene>
    <name evidence="1" type="ORF">CONLIGDRAFT_639032</name>
</gene>
<dbReference type="Proteomes" id="UP000182658">
    <property type="component" value="Unassembled WGS sequence"/>
</dbReference>